<comment type="caution">
    <text evidence="2">The sequence shown here is derived from an EMBL/GenBank/DDBJ whole genome shotgun (WGS) entry which is preliminary data.</text>
</comment>
<evidence type="ECO:0000256" key="1">
    <source>
        <dbReference type="SAM" id="Phobius"/>
    </source>
</evidence>
<evidence type="ECO:0000313" key="2">
    <source>
        <dbReference type="EMBL" id="PIR41981.1"/>
    </source>
</evidence>
<sequence length="277" mass="31278">MIGRLQKQIIIGLIFIFVSGSIFYSIFDRFFLIEATCFDGIQNGKEEGVDCGTLACGFSCQEPFKPLEISEEKLFQIGRGDYDFIARMFNPNTSYGASEITYSITFSGLGTRQGVTYILPGQTKYIVLTSLLFDEDSFVGGKEAVAADLKITSVKWEKLNIPSGEINLINRRGDFTNLISGGFFEGVVFNDSNYDFDKAEVLVILFSNETENNNKIVGVNKTEIRTLLSKTERSYRMSWLSEVPDVAKVDVQISTNLFENSNFIKNYGTQERFQEFY</sequence>
<evidence type="ECO:0000313" key="3">
    <source>
        <dbReference type="Proteomes" id="UP000230208"/>
    </source>
</evidence>
<protein>
    <submittedName>
        <fullName evidence="2">Uncharacterized protein</fullName>
    </submittedName>
</protein>
<keyword evidence="1" id="KW-0472">Membrane</keyword>
<proteinExistence type="predicted"/>
<gene>
    <name evidence="2" type="ORF">COV30_00845</name>
</gene>
<feature type="transmembrane region" description="Helical" evidence="1">
    <location>
        <begin position="9"/>
        <end position="27"/>
    </location>
</feature>
<organism evidence="2 3">
    <name type="scientific">Candidatus Yanofskybacteria bacterium CG10_big_fil_rev_8_21_14_0_10_37_15</name>
    <dbReference type="NCBI Taxonomy" id="1975097"/>
    <lineage>
        <taxon>Bacteria</taxon>
        <taxon>Candidatus Yanofskyibacteriota</taxon>
    </lineage>
</organism>
<name>A0A2H0R628_9BACT</name>
<keyword evidence="1" id="KW-1133">Transmembrane helix</keyword>
<keyword evidence="1" id="KW-0812">Transmembrane</keyword>
<reference evidence="2 3" key="1">
    <citation type="submission" date="2017-09" db="EMBL/GenBank/DDBJ databases">
        <title>Depth-based differentiation of microbial function through sediment-hosted aquifers and enrichment of novel symbionts in the deep terrestrial subsurface.</title>
        <authorList>
            <person name="Probst A.J."/>
            <person name="Ladd B."/>
            <person name="Jarett J.K."/>
            <person name="Geller-Mcgrath D.E."/>
            <person name="Sieber C.M."/>
            <person name="Emerson J.B."/>
            <person name="Anantharaman K."/>
            <person name="Thomas B.C."/>
            <person name="Malmstrom R."/>
            <person name="Stieglmeier M."/>
            <person name="Klingl A."/>
            <person name="Woyke T."/>
            <person name="Ryan C.M."/>
            <person name="Banfield J.F."/>
        </authorList>
    </citation>
    <scope>NUCLEOTIDE SEQUENCE [LARGE SCALE GENOMIC DNA]</scope>
    <source>
        <strain evidence="2">CG10_big_fil_rev_8_21_14_0_10_37_15</strain>
    </source>
</reference>
<accession>A0A2H0R628</accession>
<dbReference type="EMBL" id="PCXP01000012">
    <property type="protein sequence ID" value="PIR41981.1"/>
    <property type="molecule type" value="Genomic_DNA"/>
</dbReference>
<dbReference type="AlphaFoldDB" id="A0A2H0R628"/>
<dbReference type="Proteomes" id="UP000230208">
    <property type="component" value="Unassembled WGS sequence"/>
</dbReference>